<proteinExistence type="predicted"/>
<dbReference type="OrthoDB" id="10407183at2759"/>
<gene>
    <name evidence="1" type="ORF">LCOR_00367.1</name>
</gene>
<keyword evidence="2" id="KW-1185">Reference proteome</keyword>
<organism evidence="1 2">
    <name type="scientific">Lichtheimia corymbifera JMRC:FSU:9682</name>
    <dbReference type="NCBI Taxonomy" id="1263082"/>
    <lineage>
        <taxon>Eukaryota</taxon>
        <taxon>Fungi</taxon>
        <taxon>Fungi incertae sedis</taxon>
        <taxon>Mucoromycota</taxon>
        <taxon>Mucoromycotina</taxon>
        <taxon>Mucoromycetes</taxon>
        <taxon>Mucorales</taxon>
        <taxon>Lichtheimiaceae</taxon>
        <taxon>Lichtheimia</taxon>
    </lineage>
</organism>
<protein>
    <submittedName>
        <fullName evidence="1">Uncharacterized protein</fullName>
    </submittedName>
</protein>
<sequence length="107" mass="12544">MEIWDTSAPAGSDERVRQYVSIIRHDYPHLYASQSFVNDRAAFRGWFIYEMNDNVSILQSFLRHVQEEATPTDEGLPPGLVRYLLNVCQRPDNWPEDDDSWITIKEL</sequence>
<reference evidence="1" key="1">
    <citation type="submission" date="2013-08" db="EMBL/GenBank/DDBJ databases">
        <title>Gene expansion shapes genome architecture in the human pathogen Lichtheimia corymbifera: an evolutionary genomics analysis in the ancient terrestrial Mucorales (Mucoromycotina).</title>
        <authorList>
            <person name="Schwartze V.U."/>
            <person name="Winter S."/>
            <person name="Shelest E."/>
            <person name="Marcet-Houben M."/>
            <person name="Horn F."/>
            <person name="Wehner S."/>
            <person name="Hoffmann K."/>
            <person name="Riege K."/>
            <person name="Sammeth M."/>
            <person name="Nowrousian M."/>
            <person name="Valiante V."/>
            <person name="Linde J."/>
            <person name="Jacobsen I.D."/>
            <person name="Marz M."/>
            <person name="Brakhage A.A."/>
            <person name="Gabaldon T."/>
            <person name="Bocker S."/>
            <person name="Voigt K."/>
        </authorList>
    </citation>
    <scope>NUCLEOTIDE SEQUENCE [LARGE SCALE GENOMIC DNA]</scope>
    <source>
        <strain evidence="1">FSU 9682</strain>
    </source>
</reference>
<evidence type="ECO:0000313" key="2">
    <source>
        <dbReference type="Proteomes" id="UP000027586"/>
    </source>
</evidence>
<dbReference type="EMBL" id="CBTN010000001">
    <property type="protein sequence ID" value="CDH48591.1"/>
    <property type="molecule type" value="Genomic_DNA"/>
</dbReference>
<accession>A0A068RI28</accession>
<dbReference type="Proteomes" id="UP000027586">
    <property type="component" value="Unassembled WGS sequence"/>
</dbReference>
<name>A0A068RI28_9FUNG</name>
<dbReference type="VEuPathDB" id="FungiDB:LCOR_00367.1"/>
<dbReference type="AlphaFoldDB" id="A0A068RI28"/>
<comment type="caution">
    <text evidence="1">The sequence shown here is derived from an EMBL/GenBank/DDBJ whole genome shotgun (WGS) entry which is preliminary data.</text>
</comment>
<evidence type="ECO:0000313" key="1">
    <source>
        <dbReference type="EMBL" id="CDH48591.1"/>
    </source>
</evidence>